<keyword evidence="1" id="KW-0812">Transmembrane</keyword>
<keyword evidence="3" id="KW-1185">Reference proteome</keyword>
<feature type="transmembrane region" description="Helical" evidence="1">
    <location>
        <begin position="400"/>
        <end position="422"/>
    </location>
</feature>
<dbReference type="Proteomes" id="UP000292580">
    <property type="component" value="Unassembled WGS sequence"/>
</dbReference>
<dbReference type="RefSeq" id="WP_130646181.1">
    <property type="nucleotide sequence ID" value="NZ_PGCL01000001.1"/>
</dbReference>
<keyword evidence="1" id="KW-0472">Membrane</keyword>
<dbReference type="Gene3D" id="2.60.40.10">
    <property type="entry name" value="Immunoglobulins"/>
    <property type="match status" value="2"/>
</dbReference>
<dbReference type="OrthoDB" id="56770at2157"/>
<evidence type="ECO:0000313" key="2">
    <source>
        <dbReference type="EMBL" id="TAJ45818.1"/>
    </source>
</evidence>
<accession>A0A483CSG0</accession>
<keyword evidence="1" id="KW-1133">Transmembrane helix</keyword>
<organism evidence="2 3">
    <name type="scientific">Methanofollis fontis</name>
    <dbReference type="NCBI Taxonomy" id="2052832"/>
    <lineage>
        <taxon>Archaea</taxon>
        <taxon>Methanobacteriati</taxon>
        <taxon>Methanobacteriota</taxon>
        <taxon>Stenosarchaea group</taxon>
        <taxon>Methanomicrobia</taxon>
        <taxon>Methanomicrobiales</taxon>
        <taxon>Methanomicrobiaceae</taxon>
        <taxon>Methanofollis</taxon>
    </lineage>
</organism>
<dbReference type="AlphaFoldDB" id="A0A483CSG0"/>
<dbReference type="PANTHER" id="PTHR35902">
    <property type="entry name" value="S-LAYER DOMAIN-LIKE PROTEIN-RELATED"/>
    <property type="match status" value="1"/>
</dbReference>
<evidence type="ECO:0000256" key="1">
    <source>
        <dbReference type="SAM" id="Phobius"/>
    </source>
</evidence>
<proteinExistence type="predicted"/>
<evidence type="ECO:0000313" key="3">
    <source>
        <dbReference type="Proteomes" id="UP000292580"/>
    </source>
</evidence>
<dbReference type="EMBL" id="PGCL01000001">
    <property type="protein sequence ID" value="TAJ45818.1"/>
    <property type="molecule type" value="Genomic_DNA"/>
</dbReference>
<dbReference type="PANTHER" id="PTHR35902:SF3">
    <property type="entry name" value="NPCBM-ASSOCIATED, NEW3 DOMAIN OF ALPHA-GALACTOSIDASE"/>
    <property type="match status" value="1"/>
</dbReference>
<comment type="caution">
    <text evidence="2">The sequence shown here is derived from an EMBL/GenBank/DDBJ whole genome shotgun (WGS) entry which is preliminary data.</text>
</comment>
<reference evidence="2 3" key="1">
    <citation type="submission" date="2017-11" db="EMBL/GenBank/DDBJ databases">
        <title>Isolation and Characterization of Methanofollis Species from Methane Seep Offshore SW Taiwan.</title>
        <authorList>
            <person name="Teng N.-H."/>
            <person name="Lai M.-C."/>
            <person name="Chen S.-C."/>
        </authorList>
    </citation>
    <scope>NUCLEOTIDE SEQUENCE [LARGE SCALE GENOMIC DNA]</scope>
    <source>
        <strain evidence="2 3">FWC-SCC2</strain>
    </source>
</reference>
<gene>
    <name evidence="2" type="ORF">CUJ86_03675</name>
</gene>
<name>A0A483CSG0_9EURY</name>
<dbReference type="InterPro" id="IPR013783">
    <property type="entry name" value="Ig-like_fold"/>
</dbReference>
<protein>
    <submittedName>
        <fullName evidence="2">S-layer protein</fullName>
    </submittedName>
</protein>
<sequence>MDSRTLLITGLLVAALTMPAMAGVEYLFGNPSLSAAISGTNEFSPGDEVTLTVIISNEGINPVIQIDSAPLSPPDAPNLAKLVEAGLGAGDAPVTVKSGAQQIGDIAGGVSKPVSFVVKFDKNAPAGTYDLPLTISYTYADWTDDEGGNLIRTGYLTKTETLSLPVTVKSDVNLEVDDVSTGYLNVGTEGYLTVRITNIGYEHATKAVAKLVQDASSPLIPTDGSAYIGDFGPGASAEVQFKVSASNDADAKTYPVGILVEYQKENGETANSDTETIGVPVGGKIDFSVVSSSTSVRPGEKATLEVTYENTGAATAYNAQARISAVDPFTSNDDTAYLGDLAPGETAVARYYVTVDSEATIKEYGLDTEIRYRDALDNSQISDTMKVTVSVVSRDGAADIFSNPVVIVVIAAVLIGAGYYIYRRRTNGQ</sequence>